<dbReference type="Proteomes" id="UP000308365">
    <property type="component" value="Unassembled WGS sequence"/>
</dbReference>
<protein>
    <recommendedName>
        <fullName evidence="7">Histone deacetylase complex subunit SAP130 C-terminal domain-containing protein</fullName>
    </recommendedName>
</protein>
<evidence type="ECO:0000259" key="7">
    <source>
        <dbReference type="Pfam" id="PF16014"/>
    </source>
</evidence>
<evidence type="ECO:0000256" key="1">
    <source>
        <dbReference type="ARBA" id="ARBA00004123"/>
    </source>
</evidence>
<organism evidence="8 9">
    <name type="scientific">Monodon monoceros</name>
    <name type="common">Narwhal</name>
    <name type="synonym">Ceratodon monodon</name>
    <dbReference type="NCBI Taxonomy" id="40151"/>
    <lineage>
        <taxon>Eukaryota</taxon>
        <taxon>Metazoa</taxon>
        <taxon>Chordata</taxon>
        <taxon>Craniata</taxon>
        <taxon>Vertebrata</taxon>
        <taxon>Euteleostomi</taxon>
        <taxon>Mammalia</taxon>
        <taxon>Eutheria</taxon>
        <taxon>Laurasiatheria</taxon>
        <taxon>Artiodactyla</taxon>
        <taxon>Whippomorpha</taxon>
        <taxon>Cetacea</taxon>
        <taxon>Odontoceti</taxon>
        <taxon>Monodontidae</taxon>
        <taxon>Monodon</taxon>
    </lineage>
</organism>
<keyword evidence="4" id="KW-0805">Transcription regulation</keyword>
<dbReference type="PANTHER" id="PTHR13497:SF3">
    <property type="entry name" value="HISTONE DEACETYLASE COMPLEX SUBUNIT SAP130"/>
    <property type="match status" value="1"/>
</dbReference>
<evidence type="ECO:0000313" key="9">
    <source>
        <dbReference type="Proteomes" id="UP000308365"/>
    </source>
</evidence>
<reference evidence="9" key="1">
    <citation type="journal article" date="2019" name="IScience">
        <title>Narwhal Genome Reveals Long-Term Low Genetic Diversity despite Current Large Abundance Size.</title>
        <authorList>
            <person name="Westbury M.V."/>
            <person name="Petersen B."/>
            <person name="Garde E."/>
            <person name="Heide-Jorgensen M.P."/>
            <person name="Lorenzen E.D."/>
        </authorList>
    </citation>
    <scope>NUCLEOTIDE SEQUENCE [LARGE SCALE GENOMIC DNA]</scope>
</reference>
<sequence length="85" mass="9753">MLQEIANQKGVSCRAQGWKVHLCAAQLLQLGEVILSPKQIRYQFTQTNLEHDVYERLTNLQEGIIPKKKAATDDDLHRINELIQV</sequence>
<evidence type="ECO:0000256" key="3">
    <source>
        <dbReference type="ARBA" id="ARBA00022491"/>
    </source>
</evidence>
<dbReference type="InterPro" id="IPR031963">
    <property type="entry name" value="SAP130_C"/>
</dbReference>
<dbReference type="AlphaFoldDB" id="A0A4U1ESB0"/>
<evidence type="ECO:0000256" key="6">
    <source>
        <dbReference type="ARBA" id="ARBA00023242"/>
    </source>
</evidence>
<dbReference type="PANTHER" id="PTHR13497">
    <property type="entry name" value="HISTONE DEACETYLASE COMPLEX SUBUNIT SAP130"/>
    <property type="match status" value="1"/>
</dbReference>
<keyword evidence="6" id="KW-0539">Nucleus</keyword>
<dbReference type="EMBL" id="RWIC01000863">
    <property type="protein sequence ID" value="TKC39519.1"/>
    <property type="molecule type" value="Genomic_DNA"/>
</dbReference>
<comment type="subcellular location">
    <subcellularLocation>
        <location evidence="1">Nucleus</location>
    </subcellularLocation>
</comment>
<proteinExistence type="inferred from homology"/>
<accession>A0A4U1ESB0</accession>
<keyword evidence="5" id="KW-0804">Transcription</keyword>
<keyword evidence="3" id="KW-0678">Repressor</keyword>
<comment type="similarity">
    <text evidence="2">Belongs to the SAP130 family.</text>
</comment>
<dbReference type="GO" id="GO:0000122">
    <property type="term" value="P:negative regulation of transcription by RNA polymerase II"/>
    <property type="evidence" value="ECO:0007669"/>
    <property type="project" value="TreeGrafter"/>
</dbReference>
<comment type="caution">
    <text evidence="8">The sequence shown here is derived from an EMBL/GenBank/DDBJ whole genome shotgun (WGS) entry which is preliminary data.</text>
</comment>
<dbReference type="GO" id="GO:0070822">
    <property type="term" value="C:Sin3-type complex"/>
    <property type="evidence" value="ECO:0007669"/>
    <property type="project" value="TreeGrafter"/>
</dbReference>
<gene>
    <name evidence="8" type="ORF">EI555_009554</name>
</gene>
<feature type="domain" description="Histone deacetylase complex subunit SAP130 C-terminal" evidence="7">
    <location>
        <begin position="1"/>
        <end position="84"/>
    </location>
</feature>
<evidence type="ECO:0000313" key="8">
    <source>
        <dbReference type="EMBL" id="TKC39519.1"/>
    </source>
</evidence>
<evidence type="ECO:0000256" key="2">
    <source>
        <dbReference type="ARBA" id="ARBA00007859"/>
    </source>
</evidence>
<evidence type="ECO:0000256" key="5">
    <source>
        <dbReference type="ARBA" id="ARBA00023163"/>
    </source>
</evidence>
<name>A0A4U1ESB0_MONMO</name>
<dbReference type="Pfam" id="PF16014">
    <property type="entry name" value="SAP130_C"/>
    <property type="match status" value="1"/>
</dbReference>
<evidence type="ECO:0000256" key="4">
    <source>
        <dbReference type="ARBA" id="ARBA00023015"/>
    </source>
</evidence>
<dbReference type="InterPro" id="IPR024137">
    <property type="entry name" value="His_deAcase_cplx_SAP130"/>
</dbReference>